<dbReference type="InterPro" id="IPR007324">
    <property type="entry name" value="Sugar-bd_dom_put"/>
</dbReference>
<evidence type="ECO:0000256" key="1">
    <source>
        <dbReference type="ARBA" id="ARBA00010466"/>
    </source>
</evidence>
<dbReference type="InterPro" id="IPR036388">
    <property type="entry name" value="WH-like_DNA-bd_sf"/>
</dbReference>
<comment type="similarity">
    <text evidence="1">Belongs to the SorC transcriptional regulatory family.</text>
</comment>
<accession>A0ABP3UBB3</accession>
<dbReference type="InterPro" id="IPR051054">
    <property type="entry name" value="SorC_transcr_regulators"/>
</dbReference>
<keyword evidence="8" id="KW-1185">Reference proteome</keyword>
<dbReference type="EMBL" id="BAAACF010000003">
    <property type="protein sequence ID" value="GAA0727876.1"/>
    <property type="molecule type" value="Genomic_DNA"/>
</dbReference>
<comment type="caution">
    <text evidence="7">The sequence shown here is derived from an EMBL/GenBank/DDBJ whole genome shotgun (WGS) entry which is preliminary data.</text>
</comment>
<keyword evidence="2" id="KW-0805">Transcription regulation</keyword>
<evidence type="ECO:0000256" key="3">
    <source>
        <dbReference type="ARBA" id="ARBA00023125"/>
    </source>
</evidence>
<evidence type="ECO:0000256" key="2">
    <source>
        <dbReference type="ARBA" id="ARBA00023015"/>
    </source>
</evidence>
<dbReference type="Gene3D" id="1.10.10.10">
    <property type="entry name" value="Winged helix-like DNA-binding domain superfamily/Winged helix DNA-binding domain"/>
    <property type="match status" value="1"/>
</dbReference>
<organism evidence="7 8">
    <name type="scientific">Clostridium malenominatum</name>
    <dbReference type="NCBI Taxonomy" id="1539"/>
    <lineage>
        <taxon>Bacteria</taxon>
        <taxon>Bacillati</taxon>
        <taxon>Bacillota</taxon>
        <taxon>Clostridia</taxon>
        <taxon>Eubacteriales</taxon>
        <taxon>Clostridiaceae</taxon>
        <taxon>Clostridium</taxon>
    </lineage>
</organism>
<evidence type="ECO:0000259" key="5">
    <source>
        <dbReference type="Pfam" id="PF04198"/>
    </source>
</evidence>
<dbReference type="InterPro" id="IPR048715">
    <property type="entry name" value="CggR_N"/>
</dbReference>
<dbReference type="SUPFAM" id="SSF100950">
    <property type="entry name" value="NagB/RpiA/CoA transferase-like"/>
    <property type="match status" value="1"/>
</dbReference>
<dbReference type="Pfam" id="PF04198">
    <property type="entry name" value="Sugar-bind"/>
    <property type="match status" value="1"/>
</dbReference>
<evidence type="ECO:0000313" key="7">
    <source>
        <dbReference type="EMBL" id="GAA0727876.1"/>
    </source>
</evidence>
<proteinExistence type="inferred from homology"/>
<evidence type="ECO:0000259" key="6">
    <source>
        <dbReference type="Pfam" id="PF21715"/>
    </source>
</evidence>
<dbReference type="PANTHER" id="PTHR34294">
    <property type="entry name" value="TRANSCRIPTIONAL REGULATOR-RELATED"/>
    <property type="match status" value="1"/>
</dbReference>
<name>A0ABP3UBB3_9CLOT</name>
<keyword evidence="3" id="KW-0238">DNA-binding</keyword>
<reference evidence="8" key="1">
    <citation type="journal article" date="2019" name="Int. J. Syst. Evol. Microbiol.">
        <title>The Global Catalogue of Microorganisms (GCM) 10K type strain sequencing project: providing services to taxonomists for standard genome sequencing and annotation.</title>
        <authorList>
            <consortium name="The Broad Institute Genomics Platform"/>
            <consortium name="The Broad Institute Genome Sequencing Center for Infectious Disease"/>
            <person name="Wu L."/>
            <person name="Ma J."/>
        </authorList>
    </citation>
    <scope>NUCLEOTIDE SEQUENCE [LARGE SCALE GENOMIC DNA]</scope>
    <source>
        <strain evidence="8">JCM 1405</strain>
    </source>
</reference>
<keyword evidence="4" id="KW-0804">Transcription</keyword>
<protein>
    <submittedName>
        <fullName evidence="7">Sugar-binding domain-containing protein</fullName>
    </submittedName>
</protein>
<dbReference type="InterPro" id="IPR036390">
    <property type="entry name" value="WH_DNA-bd_sf"/>
</dbReference>
<dbReference type="Proteomes" id="UP001500339">
    <property type="component" value="Unassembled WGS sequence"/>
</dbReference>
<feature type="domain" description="CggR N-terminal DNA binding" evidence="6">
    <location>
        <begin position="19"/>
        <end position="87"/>
    </location>
</feature>
<evidence type="ECO:0000256" key="4">
    <source>
        <dbReference type="ARBA" id="ARBA00023163"/>
    </source>
</evidence>
<dbReference type="RefSeq" id="WP_343770322.1">
    <property type="nucleotide sequence ID" value="NZ_BAAACF010000003.1"/>
</dbReference>
<evidence type="ECO:0000313" key="8">
    <source>
        <dbReference type="Proteomes" id="UP001500339"/>
    </source>
</evidence>
<dbReference type="Pfam" id="PF21715">
    <property type="entry name" value="CggR_N"/>
    <property type="match status" value="1"/>
</dbReference>
<sequence>MEEVLKIQQKIIPEMIELMEKRYNILRNIYYSQPIGRRMLSRNLELSERIVRTEINFLKEQNFIEITLPGMVITPQGEEVIDKLKNYIHQTKGLNDLENIIRQALGIRDVIIVPGNLDEDLNVMKELGKVAANYLKSILSDSSIIAITGGTTVKDVVESMPKINNLNNMIVVPARGGMGRNLETQANTLVSNLANKLNCNYKLLHVPDNLSSEAVNAMVKEKSVKDILDVIYSANILIYGIGRADEMARRRGLSEEEMEMLNLKKAVGEAFGYYFDREGKIVYSNPTMGIKNEHIGNVEHIIAVSGGESKAEAIIATELNNKNGILITDEGAARKMVRLFNEN</sequence>
<dbReference type="Gene3D" id="3.40.50.1360">
    <property type="match status" value="1"/>
</dbReference>
<dbReference type="InterPro" id="IPR037171">
    <property type="entry name" value="NagB/RpiA_transferase-like"/>
</dbReference>
<dbReference type="PANTHER" id="PTHR34294:SF5">
    <property type="entry name" value="CENTRAL GLYCOLYTIC GENES REGULATOR"/>
    <property type="match status" value="1"/>
</dbReference>
<feature type="domain" description="Sugar-binding" evidence="5">
    <location>
        <begin position="91"/>
        <end position="337"/>
    </location>
</feature>
<gene>
    <name evidence="7" type="ORF">GCM10008905_26010</name>
</gene>
<dbReference type="SUPFAM" id="SSF46785">
    <property type="entry name" value="Winged helix' DNA-binding domain"/>
    <property type="match status" value="1"/>
</dbReference>